<feature type="compositionally biased region" description="Basic and acidic residues" evidence="1">
    <location>
        <begin position="638"/>
        <end position="660"/>
    </location>
</feature>
<sequence length="794" mass="88080">MSRSPCLLQCLAAAALLTAGFLLCGSDCNARNLPFAGKFGTNPGRFRVRRADARARSKDVPLLDEESNDLFLMLRGITTVSFCTGTPPIDWLRLRVVAVVAANPWLAGSLARTSAEDRVLLHYAEDAGEEAASRSFQSIGPDMLDIQPDMPYDVLSQKLSGSCAEVRSGAECLRDSSEPLLKVTVCNGSRDQFALIVSLSHTIADGYTYYRIFSMLTRKLTPVSLRPERKLDFHEQRFRAIGRPEYDFIFSPAYVLNSLTSKILRGRPTCRSYLINMQKVRQLQAMLTADRQVPLSTNDVVTAYIARIFGARACSMAVNFRGRLASLREDDAGNYQGLLWFGPDDISSPALVRAALEQGRCQGVYRRCGSDPVGQLPGFWETLCSRMGVITSWVFQDEPMLEGCRLGLHLPHFDLDDVNSDMAVIFRPREGQQAVMLFTKELDIDAVTAAPDSILGEPALLMLEQGISFEEAWTFCEKKRPIVYPNVGFQQQLRHLEKIMAEVVDFKAPWQKQVKQLREALPKGDLEGPKSPLPIRDAIGSCMGAALNELEALVEKVLSQPQLLQKRELWKRQGLFFENLHKYKAIPGDLALLGRAKVAADQLRSLQRVYSDSLKGVKLANAVAQELEDWSKVAAPELEKAEGEGRPEAKAEEKPKELSKKEKKRLKKEKKREKKAKKAEKKAAKTLAKIEQAAKEAEHIAKLAGEEEEEAARRIAEVEEELAAAEAAAAAAEESSEEDPEMVAKAERLREQLSEAYEYSANVALKAAEKAEATVKVVKKRPRSSSSSEDSSDG</sequence>
<evidence type="ECO:0000256" key="1">
    <source>
        <dbReference type="SAM" id="MobiDB-lite"/>
    </source>
</evidence>
<dbReference type="Gene3D" id="3.30.559.10">
    <property type="entry name" value="Chloramphenicol acetyltransferase-like domain"/>
    <property type="match status" value="1"/>
</dbReference>
<evidence type="ECO:0000256" key="2">
    <source>
        <dbReference type="SAM" id="SignalP"/>
    </source>
</evidence>
<feature type="region of interest" description="Disordered" evidence="1">
    <location>
        <begin position="724"/>
        <end position="744"/>
    </location>
</feature>
<organism evidence="3 4">
    <name type="scientific">Symbiodinium natans</name>
    <dbReference type="NCBI Taxonomy" id="878477"/>
    <lineage>
        <taxon>Eukaryota</taxon>
        <taxon>Sar</taxon>
        <taxon>Alveolata</taxon>
        <taxon>Dinophyceae</taxon>
        <taxon>Suessiales</taxon>
        <taxon>Symbiodiniaceae</taxon>
        <taxon>Symbiodinium</taxon>
    </lineage>
</organism>
<protein>
    <submittedName>
        <fullName evidence="3">Uncharacterized protein</fullName>
    </submittedName>
</protein>
<dbReference type="InterPro" id="IPR023213">
    <property type="entry name" value="CAT-like_dom_sf"/>
</dbReference>
<proteinExistence type="predicted"/>
<feature type="compositionally biased region" description="Low complexity" evidence="1">
    <location>
        <begin position="784"/>
        <end position="794"/>
    </location>
</feature>
<dbReference type="AlphaFoldDB" id="A0A812RQI8"/>
<gene>
    <name evidence="3" type="ORF">SNAT2548_LOCUS24790</name>
</gene>
<comment type="caution">
    <text evidence="3">The sequence shown here is derived from an EMBL/GenBank/DDBJ whole genome shotgun (WGS) entry which is preliminary data.</text>
</comment>
<feature type="signal peptide" evidence="2">
    <location>
        <begin position="1"/>
        <end position="30"/>
    </location>
</feature>
<dbReference type="EMBL" id="CAJNDS010002369">
    <property type="protein sequence ID" value="CAE7452282.1"/>
    <property type="molecule type" value="Genomic_DNA"/>
</dbReference>
<feature type="compositionally biased region" description="Basic residues" evidence="1">
    <location>
        <begin position="661"/>
        <end position="680"/>
    </location>
</feature>
<dbReference type="Gene3D" id="3.90.190.10">
    <property type="entry name" value="Protein tyrosine phosphatase superfamily"/>
    <property type="match status" value="1"/>
</dbReference>
<keyword evidence="2" id="KW-0732">Signal</keyword>
<dbReference type="OrthoDB" id="4069699at2759"/>
<feature type="region of interest" description="Disordered" evidence="1">
    <location>
        <begin position="638"/>
        <end position="690"/>
    </location>
</feature>
<name>A0A812RQI8_9DINO</name>
<reference evidence="3" key="1">
    <citation type="submission" date="2021-02" db="EMBL/GenBank/DDBJ databases">
        <authorList>
            <person name="Dougan E. K."/>
            <person name="Rhodes N."/>
            <person name="Thang M."/>
            <person name="Chan C."/>
        </authorList>
    </citation>
    <scope>NUCLEOTIDE SEQUENCE</scope>
</reference>
<dbReference type="InterPro" id="IPR029021">
    <property type="entry name" value="Prot-tyrosine_phosphatase-like"/>
</dbReference>
<feature type="compositionally biased region" description="Low complexity" evidence="1">
    <location>
        <begin position="724"/>
        <end position="733"/>
    </location>
</feature>
<keyword evidence="4" id="KW-1185">Reference proteome</keyword>
<dbReference type="Proteomes" id="UP000604046">
    <property type="component" value="Unassembled WGS sequence"/>
</dbReference>
<evidence type="ECO:0000313" key="3">
    <source>
        <dbReference type="EMBL" id="CAE7452282.1"/>
    </source>
</evidence>
<feature type="region of interest" description="Disordered" evidence="1">
    <location>
        <begin position="771"/>
        <end position="794"/>
    </location>
</feature>
<dbReference type="SUPFAM" id="SSF52799">
    <property type="entry name" value="(Phosphotyrosine protein) phosphatases II"/>
    <property type="match status" value="1"/>
</dbReference>
<feature type="chain" id="PRO_5032493061" evidence="2">
    <location>
        <begin position="31"/>
        <end position="794"/>
    </location>
</feature>
<evidence type="ECO:0000313" key="4">
    <source>
        <dbReference type="Proteomes" id="UP000604046"/>
    </source>
</evidence>
<accession>A0A812RQI8</accession>